<feature type="compositionally biased region" description="Basic and acidic residues" evidence="8">
    <location>
        <begin position="386"/>
        <end position="396"/>
    </location>
</feature>
<name>A0A370TFZ1_9HELO</name>
<dbReference type="PANTHER" id="PTHR13142">
    <property type="entry name" value="INNER CENTROMERE PROTEIN"/>
    <property type="match status" value="1"/>
</dbReference>
<dbReference type="GO" id="GO:0005634">
    <property type="term" value="C:nucleus"/>
    <property type="evidence" value="ECO:0007669"/>
    <property type="project" value="UniProtKB-SubCell"/>
</dbReference>
<evidence type="ECO:0000256" key="6">
    <source>
        <dbReference type="ARBA" id="ARBA00023212"/>
    </source>
</evidence>
<evidence type="ECO:0000259" key="9">
    <source>
        <dbReference type="Pfam" id="PF03941"/>
    </source>
</evidence>
<keyword evidence="11" id="KW-1185">Reference proteome</keyword>
<feature type="compositionally biased region" description="Basic and acidic residues" evidence="8">
    <location>
        <begin position="201"/>
        <end position="222"/>
    </location>
</feature>
<feature type="compositionally biased region" description="Low complexity" evidence="8">
    <location>
        <begin position="895"/>
        <end position="912"/>
    </location>
</feature>
<gene>
    <name evidence="10" type="ORF">BP5553_08184</name>
</gene>
<feature type="compositionally biased region" description="Basic and acidic residues" evidence="8">
    <location>
        <begin position="728"/>
        <end position="742"/>
    </location>
</feature>
<evidence type="ECO:0000313" key="10">
    <source>
        <dbReference type="EMBL" id="RDL33816.1"/>
    </source>
</evidence>
<accession>A0A370TFZ1</accession>
<evidence type="ECO:0000256" key="2">
    <source>
        <dbReference type="ARBA" id="ARBA00004186"/>
    </source>
</evidence>
<dbReference type="GO" id="GO:0005819">
    <property type="term" value="C:spindle"/>
    <property type="evidence" value="ECO:0007669"/>
    <property type="project" value="UniProtKB-SubCell"/>
</dbReference>
<feature type="region of interest" description="Disordered" evidence="8">
    <location>
        <begin position="122"/>
        <end position="179"/>
    </location>
</feature>
<dbReference type="InterPro" id="IPR005635">
    <property type="entry name" value="Inner_centromere_prot_ARK-bd"/>
</dbReference>
<feature type="compositionally biased region" description="Low complexity" evidence="8">
    <location>
        <begin position="160"/>
        <end position="170"/>
    </location>
</feature>
<feature type="compositionally biased region" description="Basic residues" evidence="8">
    <location>
        <begin position="70"/>
        <end position="81"/>
    </location>
</feature>
<evidence type="ECO:0000256" key="7">
    <source>
        <dbReference type="ARBA" id="ARBA00023242"/>
    </source>
</evidence>
<feature type="domain" description="Inner centromere protein ARK-binding" evidence="9">
    <location>
        <begin position="1223"/>
        <end position="1278"/>
    </location>
</feature>
<feature type="compositionally biased region" description="Polar residues" evidence="8">
    <location>
        <begin position="543"/>
        <end position="559"/>
    </location>
</feature>
<evidence type="ECO:0000256" key="5">
    <source>
        <dbReference type="ARBA" id="ARBA00022829"/>
    </source>
</evidence>
<evidence type="ECO:0000256" key="8">
    <source>
        <dbReference type="SAM" id="MobiDB-lite"/>
    </source>
</evidence>
<feature type="compositionally biased region" description="Low complexity" evidence="8">
    <location>
        <begin position="1195"/>
        <end position="1210"/>
    </location>
</feature>
<feature type="region of interest" description="Disordered" evidence="8">
    <location>
        <begin position="508"/>
        <end position="609"/>
    </location>
</feature>
<dbReference type="GO" id="GO:0007059">
    <property type="term" value="P:chromosome segregation"/>
    <property type="evidence" value="ECO:0007669"/>
    <property type="project" value="UniProtKB-KW"/>
</dbReference>
<feature type="compositionally biased region" description="Polar residues" evidence="8">
    <location>
        <begin position="402"/>
        <end position="421"/>
    </location>
</feature>
<dbReference type="PANTHER" id="PTHR13142:SF1">
    <property type="entry name" value="INNER CENTROMERE PROTEIN"/>
    <property type="match status" value="1"/>
</dbReference>
<dbReference type="GeneID" id="43601033"/>
<keyword evidence="4" id="KW-0963">Cytoplasm</keyword>
<dbReference type="EMBL" id="NPIC01000008">
    <property type="protein sequence ID" value="RDL33816.1"/>
    <property type="molecule type" value="Genomic_DNA"/>
</dbReference>
<feature type="compositionally biased region" description="Polar residues" evidence="8">
    <location>
        <begin position="440"/>
        <end position="456"/>
    </location>
</feature>
<sequence>MAAMRANPRLQIGSIPWITEERSAALQIAESEAEEFTFSARNEIEWLNEHMAEIFSENSVNVADIFKTPGKLRGKTPRTTRKNNPLESRPPLSDVFSSTPRGVPSPFKQTLFQRPVATFQVAEDEPSQPEPVMQEAPRVESPMQRKPVPNHFDSGYFGSQATQPTQATQPNELHDTQPVEKAFSPKVDIAILDTIENAEEVADRDSEGSFQSAKEEFPRNLVDEMQLDTENSKPNNALDALTQPILESPLQSRIPQASSPHKRSPQRSPELPKATLQSPPKEEAQLKEPGPVIEDEQMDDVHSPSDGSSPIRPIVVRKSSLNFASLPAREPLTTKKSLGNRTSRTSQFEQSRTSYYGRTTGGKSLGNVMHEDNDEDDMDLDLDDTMAARENPDAKMARLHYKTSTQRLQDQISKLGQSQSHARPPSKSIAGSGLVPPPSNQVTQPATSQDATSRAKSPQRRERPPPGAFPEDEEESWIGPPTATQGEPSIFSPRLQLLKSHSADVMEEIRGKDSIGGSQFNIPKRGEDQRHRSPIREPVIPDRTTSTLGHIKSVSTSVLRSPRKAGDSPGHKKPISVSNPNPSLDVDERRPETPKSPSRSYKGSPLKAAKDKFSSILKTSRGLFASSAAVSADAKTSALSPHSSRYGIQHAPSFEDVLSKSNDKGPLYPVLDQDSSRHISRSPPKASARKTRASTEREERRKEEEAMEAREAKEAQKMADQLGKARMKVKEEARQYHLEQERAAAMQKEAMARKEQEKQAKASQPNIPKATRSSPRKAKEPQEAKGVANASSGDVSSRDVEMTDASAMPPPSVPRPKSQIGRPGPKRPIKPAKEPLTKNKPPTVIRVDTGSQRGHQYHPSNSTLAASLQDSLPAPSGGAPQGSLRKKASTSSIQSKASTTSFKSAASKALEAAARKKEQDELAAQRKREAKQEVERQRAALKEEERRKEEQQRRQEAERQRDIQRERERVASIADAKKASVRQAAEKRRQEIERAKQTGAPPPAARHLQDKALPPVPSQRAEMNQSKPRMESTINRTQEDLGRPVNAALHTAAKVPPKRPLQQDIADEHLRPALQRNGPSYQNEPHAKRRRTSDGFDDDDLTENQPKMTAPPIRQSSSRPKDVQPKSLFPSGYAHAPSSANLQRSTLISQHNVNQSKPTHPMDMAQLSKAPIPFAPSSSQIKPQPYKTPARPAGAKSQIKSAAKSAAKSSPHYQNGENIDLPDINTDSDDSEDDADNGFTAPDWTNSPAIREQLTRQEPMDPSQIFGNPGPLNMEEVFSKSKDKFSRFRDRTSSANWGGIDRLTEDEIRRDLEARDRLRRQGGWTYDSMI</sequence>
<feature type="region of interest" description="Disordered" evidence="8">
    <location>
        <begin position="69"/>
        <end position="101"/>
    </location>
</feature>
<evidence type="ECO:0000256" key="3">
    <source>
        <dbReference type="ARBA" id="ARBA00010042"/>
    </source>
</evidence>
<keyword evidence="7" id="KW-0539">Nucleus</keyword>
<feature type="compositionally biased region" description="Polar residues" evidence="8">
    <location>
        <begin position="249"/>
        <end position="259"/>
    </location>
</feature>
<feature type="compositionally biased region" description="Basic and acidic residues" evidence="8">
    <location>
        <begin position="524"/>
        <end position="535"/>
    </location>
</feature>
<evidence type="ECO:0000313" key="11">
    <source>
        <dbReference type="Proteomes" id="UP000254866"/>
    </source>
</evidence>
<feature type="compositionally biased region" description="Polar residues" evidence="8">
    <location>
        <begin position="1021"/>
        <end position="1036"/>
    </location>
</feature>
<protein>
    <recommendedName>
        <fullName evidence="9">Inner centromere protein ARK-binding domain-containing protein</fullName>
    </recommendedName>
</protein>
<feature type="compositionally biased region" description="Basic and acidic residues" evidence="8">
    <location>
        <begin position="913"/>
        <end position="996"/>
    </location>
</feature>
<keyword evidence="6" id="KW-0206">Cytoskeleton</keyword>
<dbReference type="Pfam" id="PF03941">
    <property type="entry name" value="INCENP_ARK-bind"/>
    <property type="match status" value="1"/>
</dbReference>
<feature type="compositionally biased region" description="Acidic residues" evidence="8">
    <location>
        <begin position="1226"/>
        <end position="1236"/>
    </location>
</feature>
<dbReference type="Proteomes" id="UP000254866">
    <property type="component" value="Unassembled WGS sequence"/>
</dbReference>
<feature type="region of interest" description="Disordered" evidence="8">
    <location>
        <begin position="625"/>
        <end position="1291"/>
    </location>
</feature>
<organism evidence="10 11">
    <name type="scientific">Venustampulla echinocandica</name>
    <dbReference type="NCBI Taxonomy" id="2656787"/>
    <lineage>
        <taxon>Eukaryota</taxon>
        <taxon>Fungi</taxon>
        <taxon>Dikarya</taxon>
        <taxon>Ascomycota</taxon>
        <taxon>Pezizomycotina</taxon>
        <taxon>Leotiomycetes</taxon>
        <taxon>Helotiales</taxon>
        <taxon>Pleuroascaceae</taxon>
        <taxon>Venustampulla</taxon>
    </lineage>
</organism>
<evidence type="ECO:0000256" key="1">
    <source>
        <dbReference type="ARBA" id="ARBA00004123"/>
    </source>
</evidence>
<dbReference type="OrthoDB" id="6123at2759"/>
<feature type="compositionally biased region" description="Polar residues" evidence="8">
    <location>
        <begin position="849"/>
        <end position="870"/>
    </location>
</feature>
<evidence type="ECO:0000256" key="4">
    <source>
        <dbReference type="ARBA" id="ARBA00022490"/>
    </source>
</evidence>
<feature type="compositionally biased region" description="Basic and acidic residues" evidence="8">
    <location>
        <begin position="1277"/>
        <end position="1291"/>
    </location>
</feature>
<feature type="region of interest" description="Disordered" evidence="8">
    <location>
        <begin position="198"/>
        <end position="495"/>
    </location>
</feature>
<comment type="caution">
    <text evidence="10">The sequence shown here is derived from an EMBL/GenBank/DDBJ whole genome shotgun (WGS) entry which is preliminary data.</text>
</comment>
<feature type="compositionally biased region" description="Polar residues" evidence="8">
    <location>
        <begin position="334"/>
        <end position="357"/>
    </location>
</feature>
<dbReference type="RefSeq" id="XP_031867098.1">
    <property type="nucleotide sequence ID" value="XM_032016807.1"/>
</dbReference>
<feature type="compositionally biased region" description="Polar residues" evidence="8">
    <location>
        <begin position="1138"/>
        <end position="1158"/>
    </location>
</feature>
<reference evidence="10 11" key="1">
    <citation type="journal article" date="2018" name="IMA Fungus">
        <title>IMA Genome-F 9: Draft genome sequence of Annulohypoxylon stygium, Aspergillus mulundensis, Berkeleyomyces basicola (syn. Thielaviopsis basicola), Ceratocystis smalleyi, two Cercospora beticola strains, Coleophoma cylindrospora, Fusarium fracticaudum, Phialophora cf. hyalina, and Morchella septimelata.</title>
        <authorList>
            <person name="Wingfield B.D."/>
            <person name="Bills G.F."/>
            <person name="Dong Y."/>
            <person name="Huang W."/>
            <person name="Nel W.J."/>
            <person name="Swalarsk-Parry B.S."/>
            <person name="Vaghefi N."/>
            <person name="Wilken P.M."/>
            <person name="An Z."/>
            <person name="de Beer Z.W."/>
            <person name="De Vos L."/>
            <person name="Chen L."/>
            <person name="Duong T.A."/>
            <person name="Gao Y."/>
            <person name="Hammerbacher A."/>
            <person name="Kikkert J.R."/>
            <person name="Li Y."/>
            <person name="Li H."/>
            <person name="Li K."/>
            <person name="Li Q."/>
            <person name="Liu X."/>
            <person name="Ma X."/>
            <person name="Naidoo K."/>
            <person name="Pethybridge S.J."/>
            <person name="Sun J."/>
            <person name="Steenkamp E.T."/>
            <person name="van der Nest M.A."/>
            <person name="van Wyk S."/>
            <person name="Wingfield M.J."/>
            <person name="Xiong C."/>
            <person name="Yue Q."/>
            <person name="Zhang X."/>
        </authorList>
    </citation>
    <scope>NUCLEOTIDE SEQUENCE [LARGE SCALE GENOMIC DNA]</scope>
    <source>
        <strain evidence="10 11">BP 5553</strain>
    </source>
</reference>
<feature type="compositionally biased region" description="Basic and acidic residues" evidence="8">
    <location>
        <begin position="750"/>
        <end position="760"/>
    </location>
</feature>
<feature type="compositionally biased region" description="Basic and acidic residues" evidence="8">
    <location>
        <begin position="693"/>
        <end position="717"/>
    </location>
</feature>
<comment type="subcellular location">
    <subcellularLocation>
        <location evidence="2">Cytoplasm</location>
        <location evidence="2">Cytoskeleton</location>
        <location evidence="2">Spindle</location>
    </subcellularLocation>
    <subcellularLocation>
        <location evidence="1">Nucleus</location>
    </subcellularLocation>
</comment>
<feature type="compositionally biased region" description="Acidic residues" evidence="8">
    <location>
        <begin position="372"/>
        <end position="384"/>
    </location>
</feature>
<comment type="similarity">
    <text evidence="3">Belongs to the INCENP family.</text>
</comment>
<dbReference type="STRING" id="2656787.A0A370TFZ1"/>
<keyword evidence="5" id="KW-0159">Chromosome partition</keyword>
<proteinExistence type="inferred from homology"/>